<gene>
    <name evidence="3" type="ORF">FOE67_21945</name>
</gene>
<keyword evidence="4" id="KW-1185">Reference proteome</keyword>
<evidence type="ECO:0000256" key="1">
    <source>
        <dbReference type="SAM" id="MobiDB-lite"/>
    </source>
</evidence>
<feature type="transmembrane region" description="Helical" evidence="2">
    <location>
        <begin position="77"/>
        <end position="98"/>
    </location>
</feature>
<keyword evidence="2" id="KW-1133">Transmembrane helix</keyword>
<dbReference type="AlphaFoldDB" id="A0A7W3XYF3"/>
<feature type="transmembrane region" description="Helical" evidence="2">
    <location>
        <begin position="44"/>
        <end position="65"/>
    </location>
</feature>
<evidence type="ECO:0000313" key="3">
    <source>
        <dbReference type="EMBL" id="MBB0232085.1"/>
    </source>
</evidence>
<comment type="caution">
    <text evidence="3">The sequence shown here is derived from an EMBL/GenBank/DDBJ whole genome shotgun (WGS) entry which is preliminary data.</text>
</comment>
<evidence type="ECO:0000313" key="4">
    <source>
        <dbReference type="Proteomes" id="UP000530234"/>
    </source>
</evidence>
<reference evidence="4" key="1">
    <citation type="submission" date="2019-10" db="EMBL/GenBank/DDBJ databases">
        <title>Streptomyces sp. nov., a novel actinobacterium isolated from alkaline environment.</title>
        <authorList>
            <person name="Golinska P."/>
        </authorList>
    </citation>
    <scope>NUCLEOTIDE SEQUENCE [LARGE SCALE GENOMIC DNA]</scope>
    <source>
        <strain evidence="4">DSM 42108</strain>
    </source>
</reference>
<organism evidence="3 4">
    <name type="scientific">Streptomyces calidiresistens</name>
    <dbReference type="NCBI Taxonomy" id="1485586"/>
    <lineage>
        <taxon>Bacteria</taxon>
        <taxon>Bacillati</taxon>
        <taxon>Actinomycetota</taxon>
        <taxon>Actinomycetes</taxon>
        <taxon>Kitasatosporales</taxon>
        <taxon>Streptomycetaceae</taxon>
        <taxon>Streptomyces</taxon>
    </lineage>
</organism>
<sequence length="177" mass="19078">MSKQSPIPPADGGAAPERRPEPRPIRFYGTSWVDHSRGYTPRRFALGLGAMLLAALGALALRLGYEGLRINETADWLTMLVVVAFAICSAIAFTRTWAGWNREGAGADDPSFRSIKAIGFLGLLLAYALRSGIEAPHPGNWSAAPRRRTRICSGRRAGRVPDSSAWSPNYGCALVPA</sequence>
<accession>A0A7W3XYF3</accession>
<evidence type="ECO:0000256" key="2">
    <source>
        <dbReference type="SAM" id="Phobius"/>
    </source>
</evidence>
<name>A0A7W3XYF3_9ACTN</name>
<dbReference type="Proteomes" id="UP000530234">
    <property type="component" value="Unassembled WGS sequence"/>
</dbReference>
<dbReference type="EMBL" id="VKHS01000750">
    <property type="protein sequence ID" value="MBB0232085.1"/>
    <property type="molecule type" value="Genomic_DNA"/>
</dbReference>
<keyword evidence="2" id="KW-0812">Transmembrane</keyword>
<keyword evidence="2" id="KW-0472">Membrane</keyword>
<protein>
    <submittedName>
        <fullName evidence="3">Uncharacterized protein</fullName>
    </submittedName>
</protein>
<feature type="region of interest" description="Disordered" evidence="1">
    <location>
        <begin position="1"/>
        <end position="23"/>
    </location>
</feature>
<proteinExistence type="predicted"/>
<dbReference type="RefSeq" id="WP_182666635.1">
    <property type="nucleotide sequence ID" value="NZ_VKHS01000750.1"/>
</dbReference>
<feature type="non-terminal residue" evidence="3">
    <location>
        <position position="177"/>
    </location>
</feature>